<proteinExistence type="predicted"/>
<protein>
    <submittedName>
        <fullName evidence="1">Uncharacterized protein</fullName>
    </submittedName>
</protein>
<dbReference type="OrthoDB" id="1442704at2"/>
<dbReference type="InterPro" id="IPR024997">
    <property type="entry name" value="DUF3892"/>
</dbReference>
<evidence type="ECO:0000313" key="1">
    <source>
        <dbReference type="EMBL" id="SIT08930.1"/>
    </source>
</evidence>
<keyword evidence="2" id="KW-1185">Reference proteome</keyword>
<gene>
    <name evidence="1" type="ORF">SAMN05421786_105103</name>
</gene>
<dbReference type="EMBL" id="FTOL01000005">
    <property type="protein sequence ID" value="SIT08930.1"/>
    <property type="molecule type" value="Genomic_DNA"/>
</dbReference>
<evidence type="ECO:0000313" key="2">
    <source>
        <dbReference type="Proteomes" id="UP000186744"/>
    </source>
</evidence>
<dbReference type="RefSeq" id="WP_076552753.1">
    <property type="nucleotide sequence ID" value="NZ_FTOL01000005.1"/>
</dbReference>
<organism evidence="1 2">
    <name type="scientific">Chryseobacterium ureilyticum</name>
    <dbReference type="NCBI Taxonomy" id="373668"/>
    <lineage>
        <taxon>Bacteria</taxon>
        <taxon>Pseudomonadati</taxon>
        <taxon>Bacteroidota</taxon>
        <taxon>Flavobacteriia</taxon>
        <taxon>Flavobacteriales</taxon>
        <taxon>Weeksellaceae</taxon>
        <taxon>Chryseobacterium group</taxon>
        <taxon>Chryseobacterium</taxon>
    </lineage>
</organism>
<dbReference type="Proteomes" id="UP000186744">
    <property type="component" value="Unassembled WGS sequence"/>
</dbReference>
<sequence>MRNYVISGVWRDFTGTITDYAVHAVTNINPPHFSFDQATKYSKADAIALFDNPRISVWTVIWNYTTKAWHSESEVSVIGHGIDRYLRSSPNGIIQDNLEHLIDYGSITNGFY</sequence>
<dbReference type="AlphaFoldDB" id="A0A1N7PEH8"/>
<name>A0A1N7PEH8_9FLAO</name>
<accession>A0A1N7PEH8</accession>
<dbReference type="Pfam" id="PF13031">
    <property type="entry name" value="DUF3892"/>
    <property type="match status" value="1"/>
</dbReference>
<reference evidence="2" key="1">
    <citation type="submission" date="2017-01" db="EMBL/GenBank/DDBJ databases">
        <authorList>
            <person name="Varghese N."/>
            <person name="Submissions S."/>
        </authorList>
    </citation>
    <scope>NUCLEOTIDE SEQUENCE [LARGE SCALE GENOMIC DNA]</scope>
    <source>
        <strain evidence="2">DSM 18017</strain>
    </source>
</reference>